<evidence type="ECO:0000313" key="2">
    <source>
        <dbReference type="EMBL" id="RMO82912.1"/>
    </source>
</evidence>
<dbReference type="EMBL" id="RBQB01000290">
    <property type="protein sequence ID" value="RMO82912.1"/>
    <property type="molecule type" value="Genomic_DNA"/>
</dbReference>
<evidence type="ECO:0000313" key="3">
    <source>
        <dbReference type="Proteomes" id="UP000279372"/>
    </source>
</evidence>
<protein>
    <submittedName>
        <fullName evidence="2">Uncharacterized protein</fullName>
    </submittedName>
</protein>
<comment type="caution">
    <text evidence="2">The sequence shown here is derived from an EMBL/GenBank/DDBJ whole genome shotgun (WGS) entry which is preliminary data.</text>
</comment>
<sequence>MDDNDDGYDDPKTFYRLIDVAIRWSGLSALKSQIIKATEGQNFGPYRLQKWPSLQKKVDVLWDAMRNNELPYGCMGITVPPDEDVKTALLTLRHAHLKSWFTTYHPSEKPKFLFPDAEFHAVTRLSVEAYKALIVELDIARLERERHQAKVINMTVEIERLQQENAVLQRRLRNEDKPGRRGDLSNLRLIAAFLTLLLGKSPSGKPYSSFASQASIISILTVQNPGKPGFNKRTLEEKFAAANRSNENTK</sequence>
<accession>A0A3M3YK60</accession>
<reference evidence="2 3" key="1">
    <citation type="submission" date="2018-08" db="EMBL/GenBank/DDBJ databases">
        <title>Recombination of ecologically and evolutionarily significant loci maintains genetic cohesion in the Pseudomonas syringae species complex.</title>
        <authorList>
            <person name="Dillon M."/>
            <person name="Thakur S."/>
            <person name="Almeida R.N.D."/>
            <person name="Weir B.S."/>
            <person name="Guttman D.S."/>
        </authorList>
    </citation>
    <scope>NUCLEOTIDE SEQUENCE [LARGE SCALE GENOMIC DNA]</scope>
    <source>
        <strain evidence="2 3">ICMP 8902</strain>
    </source>
</reference>
<organism evidence="2 3">
    <name type="scientific">Pseudomonas syringae pv. philadelphi</name>
    <dbReference type="NCBI Taxonomy" id="251706"/>
    <lineage>
        <taxon>Bacteria</taxon>
        <taxon>Pseudomonadati</taxon>
        <taxon>Pseudomonadota</taxon>
        <taxon>Gammaproteobacteria</taxon>
        <taxon>Pseudomonadales</taxon>
        <taxon>Pseudomonadaceae</taxon>
        <taxon>Pseudomonas</taxon>
    </lineage>
</organism>
<dbReference type="RefSeq" id="WP_122223563.1">
    <property type="nucleotide sequence ID" value="NZ_RBQB01000290.1"/>
</dbReference>
<evidence type="ECO:0000256" key="1">
    <source>
        <dbReference type="SAM" id="Coils"/>
    </source>
</evidence>
<dbReference type="Proteomes" id="UP000279372">
    <property type="component" value="Unassembled WGS sequence"/>
</dbReference>
<dbReference type="AlphaFoldDB" id="A0A3M3YK60"/>
<gene>
    <name evidence="2" type="ORF">ALQ33_01557</name>
</gene>
<feature type="coiled-coil region" evidence="1">
    <location>
        <begin position="130"/>
        <end position="171"/>
    </location>
</feature>
<keyword evidence="1" id="KW-0175">Coiled coil</keyword>
<proteinExistence type="predicted"/>
<name>A0A3M3YK60_9PSED</name>